<organism evidence="5">
    <name type="scientific">Candidatus Tisiphia endosymbiont of Sergentomyia squamirostris</name>
    <dbReference type="NCBI Taxonomy" id="3113639"/>
    <lineage>
        <taxon>Bacteria</taxon>
        <taxon>Pseudomonadati</taxon>
        <taxon>Pseudomonadota</taxon>
        <taxon>Alphaproteobacteria</taxon>
        <taxon>Rickettsiales</taxon>
        <taxon>Rickettsiaceae</taxon>
        <taxon>Rickettsieae</taxon>
        <taxon>Candidatus Tisiphia</taxon>
    </lineage>
</organism>
<dbReference type="AlphaFoldDB" id="A0AAT9GAK8"/>
<dbReference type="InterPro" id="IPR036259">
    <property type="entry name" value="MFS_trans_sf"/>
</dbReference>
<evidence type="ECO:0000313" key="5">
    <source>
        <dbReference type="EMBL" id="BFD46799.1"/>
    </source>
</evidence>
<proteinExistence type="predicted"/>
<dbReference type="Gene3D" id="1.20.1720.10">
    <property type="entry name" value="Multidrug resistance protein D"/>
    <property type="match status" value="1"/>
</dbReference>
<sequence length="54" mass="5641">MLLAVRFMQAFGASVGSVLGTAIAREAIPPKDRGRVFSTITIPNAKPPLSAVES</sequence>
<accession>A0AAT9GAK8</accession>
<protein>
    <recommendedName>
        <fullName evidence="4">Major facilitator superfamily (MFS) profile domain-containing protein</fullName>
    </recommendedName>
</protein>
<keyword evidence="2" id="KW-1133">Transmembrane helix</keyword>
<evidence type="ECO:0000256" key="2">
    <source>
        <dbReference type="ARBA" id="ARBA00022989"/>
    </source>
</evidence>
<dbReference type="InterPro" id="IPR020846">
    <property type="entry name" value="MFS_dom"/>
</dbReference>
<dbReference type="SUPFAM" id="SSF103473">
    <property type="entry name" value="MFS general substrate transporter"/>
    <property type="match status" value="1"/>
</dbReference>
<evidence type="ECO:0000259" key="4">
    <source>
        <dbReference type="PROSITE" id="PS50850"/>
    </source>
</evidence>
<name>A0AAT9GAK8_9RICK</name>
<evidence type="ECO:0000256" key="1">
    <source>
        <dbReference type="ARBA" id="ARBA00022692"/>
    </source>
</evidence>
<gene>
    <name evidence="5" type="ORF">DMENIID0002_14450</name>
</gene>
<keyword evidence="3" id="KW-0472">Membrane</keyword>
<keyword evidence="1" id="KW-0812">Transmembrane</keyword>
<reference evidence="5" key="1">
    <citation type="submission" date="2024-01" db="EMBL/GenBank/DDBJ databases">
        <title>Sequencing the genomes of a sandfly, Sergentomyia squamirostris, and its two endosymbionts.</title>
        <authorList>
            <person name="Itokawa K."/>
            <person name="Sanjoba C."/>
        </authorList>
    </citation>
    <scope>NUCLEOTIDE SEQUENCE</scope>
    <source>
        <strain evidence="5">RiSSQ</strain>
    </source>
</reference>
<feature type="domain" description="Major facilitator superfamily (MFS) profile" evidence="4">
    <location>
        <begin position="1"/>
        <end position="54"/>
    </location>
</feature>
<dbReference type="PROSITE" id="PS50850">
    <property type="entry name" value="MFS"/>
    <property type="match status" value="1"/>
</dbReference>
<dbReference type="GO" id="GO:0022857">
    <property type="term" value="F:transmembrane transporter activity"/>
    <property type="evidence" value="ECO:0007669"/>
    <property type="project" value="InterPro"/>
</dbReference>
<dbReference type="EMBL" id="AP029170">
    <property type="protein sequence ID" value="BFD46799.1"/>
    <property type="molecule type" value="Genomic_DNA"/>
</dbReference>
<evidence type="ECO:0000256" key="3">
    <source>
        <dbReference type="ARBA" id="ARBA00023136"/>
    </source>
</evidence>